<dbReference type="SMART" id="SM01126">
    <property type="entry name" value="DDE_Tnp_IS1595"/>
    <property type="match status" value="1"/>
</dbReference>
<proteinExistence type="predicted"/>
<sequence>MVSALSAPHFHNEEAAFAYVEARVWPEGPICPHCGGVERIGKMGGKSTRLGLYKCYQCRKPFTVRIGTIFESSHVALHIWLQAMYLIAGSKKGISSNQLHRTLGVTLKTAWFMSHRIREAMKSDTLGDFGAGGGAVEMDETFIGQDPDAPPSRMATRMKMQVVALIDRTTGRSTSMVYTGNLNVAGVTEILRANVSPEAHLMTDEARFYRIPGKEFAAHSRVIHARGEYVSKFDPNAHTNTIEGFFSIFKRGMKGVYQHCQKKHLHRYLAEFDFRYSNRQALGCNDADRADRLLAGVVGKRLTYETTGRGA</sequence>
<name>A0ABN1LYC7_9SPHN</name>
<dbReference type="InterPro" id="IPR053164">
    <property type="entry name" value="IS1016-like_transposase"/>
</dbReference>
<feature type="domain" description="ISXO2-like transposase" evidence="1">
    <location>
        <begin position="125"/>
        <end position="277"/>
    </location>
</feature>
<dbReference type="Proteomes" id="UP001500738">
    <property type="component" value="Unassembled WGS sequence"/>
</dbReference>
<dbReference type="EMBL" id="BAAAFE010000003">
    <property type="protein sequence ID" value="GAA0861909.1"/>
    <property type="molecule type" value="Genomic_DNA"/>
</dbReference>
<evidence type="ECO:0000313" key="2">
    <source>
        <dbReference type="EMBL" id="GAA0861909.1"/>
    </source>
</evidence>
<keyword evidence="3" id="KW-1185">Reference proteome</keyword>
<dbReference type="NCBIfam" id="NF033547">
    <property type="entry name" value="transpos_IS1595"/>
    <property type="match status" value="1"/>
</dbReference>
<dbReference type="InterPro" id="IPR024442">
    <property type="entry name" value="Transposase_Zn_ribbon"/>
</dbReference>
<dbReference type="RefSeq" id="WP_215354053.1">
    <property type="nucleotide sequence ID" value="NZ_BAAAFE010000003.1"/>
</dbReference>
<evidence type="ECO:0000259" key="1">
    <source>
        <dbReference type="SMART" id="SM01126"/>
    </source>
</evidence>
<organism evidence="2 3">
    <name type="scientific">Sphingopyxis soli</name>
    <dbReference type="NCBI Taxonomy" id="592051"/>
    <lineage>
        <taxon>Bacteria</taxon>
        <taxon>Pseudomonadati</taxon>
        <taxon>Pseudomonadota</taxon>
        <taxon>Alphaproteobacteria</taxon>
        <taxon>Sphingomonadales</taxon>
        <taxon>Sphingomonadaceae</taxon>
        <taxon>Sphingopyxis</taxon>
    </lineage>
</organism>
<gene>
    <name evidence="2" type="ORF">GCM10009115_06430</name>
</gene>
<accession>A0ABN1LYC7</accession>
<comment type="caution">
    <text evidence="2">The sequence shown here is derived from an EMBL/GenBank/DDBJ whole genome shotgun (WGS) entry which is preliminary data.</text>
</comment>
<dbReference type="InterPro" id="IPR024445">
    <property type="entry name" value="Tnp_ISXO2-like"/>
</dbReference>
<dbReference type="PANTHER" id="PTHR47163">
    <property type="entry name" value="DDE_TNP_IS1595 DOMAIN-CONTAINING PROTEIN"/>
    <property type="match status" value="1"/>
</dbReference>
<dbReference type="PANTHER" id="PTHR47163:SF2">
    <property type="entry name" value="SI:DKEY-17M8.2"/>
    <property type="match status" value="1"/>
</dbReference>
<dbReference type="Pfam" id="PF12760">
    <property type="entry name" value="Zn_ribbon_IS1595"/>
    <property type="match status" value="1"/>
</dbReference>
<evidence type="ECO:0000313" key="3">
    <source>
        <dbReference type="Proteomes" id="UP001500738"/>
    </source>
</evidence>
<reference evidence="2 3" key="1">
    <citation type="journal article" date="2019" name="Int. J. Syst. Evol. Microbiol.">
        <title>The Global Catalogue of Microorganisms (GCM) 10K type strain sequencing project: providing services to taxonomists for standard genome sequencing and annotation.</title>
        <authorList>
            <consortium name="The Broad Institute Genomics Platform"/>
            <consortium name="The Broad Institute Genome Sequencing Center for Infectious Disease"/>
            <person name="Wu L."/>
            <person name="Ma J."/>
        </authorList>
    </citation>
    <scope>NUCLEOTIDE SEQUENCE [LARGE SCALE GENOMIC DNA]</scope>
    <source>
        <strain evidence="2 3">JCM 15910</strain>
    </source>
</reference>
<protein>
    <submittedName>
        <fullName evidence="2">IS1595 family transposase</fullName>
    </submittedName>
</protein>
<dbReference type="Pfam" id="PF12762">
    <property type="entry name" value="DDE_Tnp_IS1595"/>
    <property type="match status" value="1"/>
</dbReference>